<evidence type="ECO:0000259" key="7">
    <source>
        <dbReference type="SMART" id="SM01370"/>
    </source>
</evidence>
<gene>
    <name evidence="8" type="ORF">T440DRAFT_424270</name>
</gene>
<keyword evidence="3" id="KW-0805">Transcription regulation</keyword>
<comment type="similarity">
    <text evidence="2">Belongs to the TAF7 family.</text>
</comment>
<keyword evidence="9" id="KW-1185">Reference proteome</keyword>
<feature type="compositionally biased region" description="Acidic residues" evidence="6">
    <location>
        <begin position="363"/>
        <end position="389"/>
    </location>
</feature>
<evidence type="ECO:0000313" key="8">
    <source>
        <dbReference type="EMBL" id="KAF2850742.1"/>
    </source>
</evidence>
<feature type="domain" description="TAFII55 protein conserved region" evidence="7">
    <location>
        <begin position="195"/>
        <end position="357"/>
    </location>
</feature>
<dbReference type="InterPro" id="IPR006751">
    <property type="entry name" value="TAFII55_prot_cons_reg"/>
</dbReference>
<dbReference type="PANTHER" id="PTHR12228:SF0">
    <property type="entry name" value="TATA-BOX BINDING PROTEIN ASSOCIATED FACTOR 7"/>
    <property type="match status" value="1"/>
</dbReference>
<evidence type="ECO:0000256" key="5">
    <source>
        <dbReference type="ARBA" id="ARBA00023242"/>
    </source>
</evidence>
<dbReference type="InterPro" id="IPR037817">
    <property type="entry name" value="TAF7"/>
</dbReference>
<dbReference type="Proteomes" id="UP000799423">
    <property type="component" value="Unassembled WGS sequence"/>
</dbReference>
<reference evidence="8" key="1">
    <citation type="submission" date="2020-01" db="EMBL/GenBank/DDBJ databases">
        <authorList>
            <consortium name="DOE Joint Genome Institute"/>
            <person name="Haridas S."/>
            <person name="Albert R."/>
            <person name="Binder M."/>
            <person name="Bloem J."/>
            <person name="Labutti K."/>
            <person name="Salamov A."/>
            <person name="Andreopoulos B."/>
            <person name="Baker S.E."/>
            <person name="Barry K."/>
            <person name="Bills G."/>
            <person name="Bluhm B.H."/>
            <person name="Cannon C."/>
            <person name="Castanera R."/>
            <person name="Culley D.E."/>
            <person name="Daum C."/>
            <person name="Ezra D."/>
            <person name="Gonzalez J.B."/>
            <person name="Henrissat B."/>
            <person name="Kuo A."/>
            <person name="Liang C."/>
            <person name="Lipzen A."/>
            <person name="Lutzoni F."/>
            <person name="Magnuson J."/>
            <person name="Mondo S."/>
            <person name="Nolan M."/>
            <person name="Ohm R."/>
            <person name="Pangilinan J."/>
            <person name="Park H.-J."/>
            <person name="Ramirez L."/>
            <person name="Alfaro M."/>
            <person name="Sun H."/>
            <person name="Tritt A."/>
            <person name="Yoshinaga Y."/>
            <person name="Zwiers L.-H."/>
            <person name="Turgeon B.G."/>
            <person name="Goodwin S.B."/>
            <person name="Spatafora J.W."/>
            <person name="Crous P.W."/>
            <person name="Grigoriev I.V."/>
        </authorList>
    </citation>
    <scope>NUCLEOTIDE SEQUENCE</scope>
    <source>
        <strain evidence="8">IPT5</strain>
    </source>
</reference>
<dbReference type="SMART" id="SM01370">
    <property type="entry name" value="TAFII55_N"/>
    <property type="match status" value="1"/>
</dbReference>
<dbReference type="GO" id="GO:0051123">
    <property type="term" value="P:RNA polymerase II preinitiation complex assembly"/>
    <property type="evidence" value="ECO:0007669"/>
    <property type="project" value="TreeGrafter"/>
</dbReference>
<keyword evidence="5" id="KW-0539">Nucleus</keyword>
<evidence type="ECO:0000256" key="1">
    <source>
        <dbReference type="ARBA" id="ARBA00004123"/>
    </source>
</evidence>
<feature type="compositionally biased region" description="Acidic residues" evidence="6">
    <location>
        <begin position="473"/>
        <end position="496"/>
    </location>
</feature>
<feature type="compositionally biased region" description="Low complexity" evidence="6">
    <location>
        <begin position="459"/>
        <end position="472"/>
    </location>
</feature>
<evidence type="ECO:0000256" key="3">
    <source>
        <dbReference type="ARBA" id="ARBA00023015"/>
    </source>
</evidence>
<feature type="compositionally biased region" description="Low complexity" evidence="6">
    <location>
        <begin position="8"/>
        <end position="27"/>
    </location>
</feature>
<dbReference type="Pfam" id="PF04658">
    <property type="entry name" value="TAFII55_N"/>
    <property type="match status" value="1"/>
</dbReference>
<proteinExistence type="inferred from homology"/>
<evidence type="ECO:0000256" key="2">
    <source>
        <dbReference type="ARBA" id="ARBA00009368"/>
    </source>
</evidence>
<name>A0A6A7B660_9PLEO</name>
<protein>
    <submittedName>
        <fullName evidence="8">Transcription initiation factor-like protein TFIID subunit 7</fullName>
    </submittedName>
</protein>
<dbReference type="GO" id="GO:0005669">
    <property type="term" value="C:transcription factor TFIID complex"/>
    <property type="evidence" value="ECO:0007669"/>
    <property type="project" value="InterPro"/>
</dbReference>
<evidence type="ECO:0000256" key="6">
    <source>
        <dbReference type="SAM" id="MobiDB-lite"/>
    </source>
</evidence>
<dbReference type="PANTHER" id="PTHR12228">
    <property type="entry name" value="TRANSCRIPTION INITIATION FACTOR TFIID 55 KD SUBUNIT-RELATED"/>
    <property type="match status" value="1"/>
</dbReference>
<dbReference type="OrthoDB" id="153872at2759"/>
<evidence type="ECO:0000313" key="9">
    <source>
        <dbReference type="Proteomes" id="UP000799423"/>
    </source>
</evidence>
<dbReference type="EMBL" id="MU006305">
    <property type="protein sequence ID" value="KAF2850742.1"/>
    <property type="molecule type" value="Genomic_DNA"/>
</dbReference>
<organism evidence="8 9">
    <name type="scientific">Plenodomus tracheiphilus IPT5</name>
    <dbReference type="NCBI Taxonomy" id="1408161"/>
    <lineage>
        <taxon>Eukaryota</taxon>
        <taxon>Fungi</taxon>
        <taxon>Dikarya</taxon>
        <taxon>Ascomycota</taxon>
        <taxon>Pezizomycotina</taxon>
        <taxon>Dothideomycetes</taxon>
        <taxon>Pleosporomycetidae</taxon>
        <taxon>Pleosporales</taxon>
        <taxon>Pleosporineae</taxon>
        <taxon>Leptosphaeriaceae</taxon>
        <taxon>Plenodomus</taxon>
    </lineage>
</organism>
<feature type="region of interest" description="Disordered" evidence="6">
    <location>
        <begin position="349"/>
        <end position="389"/>
    </location>
</feature>
<dbReference type="CDD" id="cd08047">
    <property type="entry name" value="TAF7"/>
    <property type="match status" value="1"/>
</dbReference>
<sequence length="559" mass="61017">MKLKLKNPSAAPADAPAEPPSAGAATPVSAKAGGLKIKLKPAAPAAPDAVDGLNGEGAKPKRKYNKKPKFDESGNAIPPGKPGPKKRVRDDENDGFDRPAAKRKPKPTAKSLAMINESDDDDDLAEPTPPPRPLANRVPSLKLSIKPKTGASGAPAQSGARTAILKVKGAGKPPVRPYGVGYDSEAEEAEPDPAIESQFVLRMLPGPDCDLLRKAIEEKTIGKPVSAGGPGIYLRFFDREGRRALISIQNRQYAATMVELPAVIESLKSWNKKDWVKTADICQMLLVLGRVQTDDEAKKYPRPAYVDPDSHRFPHGLTPPMQWARKLRFRPRKSYLDVERAEAQMNRLLAEDEKASSTKYELIDSDDESSDDSGSEEELDDEEMPDNTQMEDEGMDAAEIEQMLHAGFMEDDEVEVTGNGDDLEALFGSSDNTLQVETPTTAHDVAMHAINPNASITLETETAASTPGAATSADDDDDDDDADSDDEVDEVDEAAAAEEQRQEQLRAEIAELEKAIAQSVEQRERHTNLMYKKRLQATIDKQKADLIIKQRQLNEEVEE</sequence>
<dbReference type="GO" id="GO:0016251">
    <property type="term" value="F:RNA polymerase II general transcription initiation factor activity"/>
    <property type="evidence" value="ECO:0007669"/>
    <property type="project" value="TreeGrafter"/>
</dbReference>
<feature type="region of interest" description="Disordered" evidence="6">
    <location>
        <begin position="42"/>
        <end position="140"/>
    </location>
</feature>
<feature type="region of interest" description="Disordered" evidence="6">
    <location>
        <begin position="1"/>
        <end position="30"/>
    </location>
</feature>
<feature type="region of interest" description="Disordered" evidence="6">
    <location>
        <begin position="456"/>
        <end position="503"/>
    </location>
</feature>
<evidence type="ECO:0000256" key="4">
    <source>
        <dbReference type="ARBA" id="ARBA00023163"/>
    </source>
</evidence>
<comment type="subcellular location">
    <subcellularLocation>
        <location evidence="1">Nucleus</location>
    </subcellularLocation>
</comment>
<dbReference type="AlphaFoldDB" id="A0A6A7B660"/>
<accession>A0A6A7B660</accession>
<keyword evidence="4" id="KW-0804">Transcription</keyword>